<gene>
    <name evidence="14 16" type="primary">dsbB</name>
    <name evidence="16" type="ORF">DXX93_06990</name>
</gene>
<sequence length="172" mass="18956">MNFISNLATRKQAWGLLAGSALGLELAALYFQYVMDLAPCIMCIYQRAAIWAIFFAGLVGYFAPNQLIARLAGYGLWGTGAIWGLIIALEHVEMQSASLSLFFTCDITPNFPSWAPLHEWLPALFEATGDCGEISWQFLGYSMPQWMVVVYSVYTAMLAAVLAARIAIAKNL</sequence>
<evidence type="ECO:0000256" key="11">
    <source>
        <dbReference type="ARBA" id="ARBA00023157"/>
    </source>
</evidence>
<evidence type="ECO:0000313" key="16">
    <source>
        <dbReference type="EMBL" id="REL26348.1"/>
    </source>
</evidence>
<keyword evidence="8 14" id="KW-1133">Transmembrane helix</keyword>
<comment type="caution">
    <text evidence="14">Lacks conserved residue(s) required for the propagation of feature annotation.</text>
</comment>
<dbReference type="InterPro" id="IPR050183">
    <property type="entry name" value="DsbB"/>
</dbReference>
<evidence type="ECO:0000313" key="17">
    <source>
        <dbReference type="Proteomes" id="UP000256478"/>
    </source>
</evidence>
<feature type="transmembrane region" description="Helical" evidence="15">
    <location>
        <begin position="71"/>
        <end position="89"/>
    </location>
</feature>
<proteinExistence type="inferred from homology"/>
<evidence type="ECO:0000256" key="13">
    <source>
        <dbReference type="ARBA" id="ARBA00023284"/>
    </source>
</evidence>
<feature type="transmembrane region" description="Helical" evidence="15">
    <location>
        <begin position="44"/>
        <end position="64"/>
    </location>
</feature>
<evidence type="ECO:0000256" key="7">
    <source>
        <dbReference type="ARBA" id="ARBA00022982"/>
    </source>
</evidence>
<evidence type="ECO:0000256" key="12">
    <source>
        <dbReference type="ARBA" id="ARBA00023186"/>
    </source>
</evidence>
<feature type="topological domain" description="Cytoplasmic" evidence="14">
    <location>
        <begin position="165"/>
        <end position="172"/>
    </location>
</feature>
<dbReference type="Proteomes" id="UP000256478">
    <property type="component" value="Unassembled WGS sequence"/>
</dbReference>
<evidence type="ECO:0000256" key="8">
    <source>
        <dbReference type="ARBA" id="ARBA00022989"/>
    </source>
</evidence>
<keyword evidence="10 14" id="KW-0472">Membrane</keyword>
<dbReference type="NCBIfam" id="NF002485">
    <property type="entry name" value="PRK01749.1"/>
    <property type="match status" value="1"/>
</dbReference>
<dbReference type="GO" id="GO:0006457">
    <property type="term" value="P:protein folding"/>
    <property type="evidence" value="ECO:0007669"/>
    <property type="project" value="InterPro"/>
</dbReference>
<name>A0A3E0TPC0_9GAMM</name>
<evidence type="ECO:0000256" key="5">
    <source>
        <dbReference type="ARBA" id="ARBA00022519"/>
    </source>
</evidence>
<evidence type="ECO:0000256" key="9">
    <source>
        <dbReference type="ARBA" id="ARBA00023002"/>
    </source>
</evidence>
<dbReference type="OrthoDB" id="3711263at2"/>
<protein>
    <recommendedName>
        <fullName evidence="14">Disulfide bond formation protein B</fullName>
    </recommendedName>
    <alternativeName>
        <fullName evidence="14">Disulfide oxidoreductase</fullName>
    </alternativeName>
</protein>
<comment type="caution">
    <text evidence="16">The sequence shown here is derived from an EMBL/GenBank/DDBJ whole genome shotgun (WGS) entry which is preliminary data.</text>
</comment>
<organism evidence="16 17">
    <name type="scientific">Thalassotalea euphylliae</name>
    <dbReference type="NCBI Taxonomy" id="1655234"/>
    <lineage>
        <taxon>Bacteria</taxon>
        <taxon>Pseudomonadati</taxon>
        <taxon>Pseudomonadota</taxon>
        <taxon>Gammaproteobacteria</taxon>
        <taxon>Alteromonadales</taxon>
        <taxon>Colwelliaceae</taxon>
        <taxon>Thalassotalea</taxon>
    </lineage>
</organism>
<dbReference type="AlphaFoldDB" id="A0A3E0TPC0"/>
<accession>A0A3E0TPC0</accession>
<dbReference type="InterPro" id="IPR003752">
    <property type="entry name" value="DiS_bond_form_DsbB/BdbC"/>
</dbReference>
<evidence type="ECO:0000256" key="4">
    <source>
        <dbReference type="ARBA" id="ARBA00022475"/>
    </source>
</evidence>
<evidence type="ECO:0000256" key="2">
    <source>
        <dbReference type="ARBA" id="ARBA00008823"/>
    </source>
</evidence>
<dbReference type="PANTHER" id="PTHR36570:SF2">
    <property type="entry name" value="DISULFIDE BOND FORMATION PROTEIN B"/>
    <property type="match status" value="1"/>
</dbReference>
<comment type="subcellular location">
    <subcellularLocation>
        <location evidence="1">Cell inner membrane</location>
        <topology evidence="1">Multi-pass membrane protein</topology>
    </subcellularLocation>
    <subcellularLocation>
        <location evidence="14">Cell membrane</location>
        <topology evidence="14">Multi-pass membrane protein</topology>
    </subcellularLocation>
</comment>
<keyword evidence="4 14" id="KW-1003">Cell membrane</keyword>
<dbReference type="SUPFAM" id="SSF158442">
    <property type="entry name" value="DsbB-like"/>
    <property type="match status" value="1"/>
</dbReference>
<dbReference type="Pfam" id="PF02600">
    <property type="entry name" value="DsbB"/>
    <property type="match status" value="1"/>
</dbReference>
<evidence type="ECO:0000256" key="3">
    <source>
        <dbReference type="ARBA" id="ARBA00022448"/>
    </source>
</evidence>
<keyword evidence="12 14" id="KW-0143">Chaperone</keyword>
<dbReference type="GO" id="GO:0015035">
    <property type="term" value="F:protein-disulfide reductase activity"/>
    <property type="evidence" value="ECO:0007669"/>
    <property type="project" value="UniProtKB-UniRule"/>
</dbReference>
<feature type="topological domain" description="Cytoplasmic" evidence="14">
    <location>
        <begin position="1"/>
        <end position="13"/>
    </location>
</feature>
<dbReference type="RefSeq" id="WP_116007466.1">
    <property type="nucleotide sequence ID" value="NZ_QUOU01000001.1"/>
</dbReference>
<comment type="similarity">
    <text evidence="2 14">Belongs to the DsbB family.</text>
</comment>
<feature type="disulfide bond" description="Redox-active" evidence="14">
    <location>
        <begin position="105"/>
        <end position="131"/>
    </location>
</feature>
<comment type="function">
    <text evidence="14">Required for disulfide bond formation in some periplasmic proteins. Acts by oxidizing the DsbA protein.</text>
</comment>
<feature type="transmembrane region" description="Helical" evidence="15">
    <location>
        <begin position="146"/>
        <end position="168"/>
    </location>
</feature>
<dbReference type="HAMAP" id="MF_00286">
    <property type="entry name" value="DsbB"/>
    <property type="match status" value="1"/>
</dbReference>
<keyword evidence="5" id="KW-0997">Cell inner membrane</keyword>
<keyword evidence="6 14" id="KW-0812">Transmembrane</keyword>
<dbReference type="EMBL" id="QUOU01000001">
    <property type="protein sequence ID" value="REL26348.1"/>
    <property type="molecule type" value="Genomic_DNA"/>
</dbReference>
<keyword evidence="7 14" id="KW-0249">Electron transport</keyword>
<dbReference type="GO" id="GO:0005886">
    <property type="term" value="C:plasma membrane"/>
    <property type="evidence" value="ECO:0007669"/>
    <property type="project" value="UniProtKB-SubCell"/>
</dbReference>
<evidence type="ECO:0000256" key="1">
    <source>
        <dbReference type="ARBA" id="ARBA00004429"/>
    </source>
</evidence>
<keyword evidence="11 14" id="KW-1015">Disulfide bond</keyword>
<dbReference type="GO" id="GO:0009055">
    <property type="term" value="F:electron transfer activity"/>
    <property type="evidence" value="ECO:0007669"/>
    <property type="project" value="UniProtKB-UniRule"/>
</dbReference>
<evidence type="ECO:0000256" key="10">
    <source>
        <dbReference type="ARBA" id="ARBA00023136"/>
    </source>
</evidence>
<keyword evidence="3 14" id="KW-0813">Transport</keyword>
<evidence type="ECO:0000256" key="6">
    <source>
        <dbReference type="ARBA" id="ARBA00022692"/>
    </source>
</evidence>
<evidence type="ECO:0000256" key="14">
    <source>
        <dbReference type="HAMAP-Rule" id="MF_00286"/>
    </source>
</evidence>
<dbReference type="Gene3D" id="1.20.1550.10">
    <property type="entry name" value="DsbB-like"/>
    <property type="match status" value="1"/>
</dbReference>
<reference evidence="16 17" key="1">
    <citation type="submission" date="2018-08" db="EMBL/GenBank/DDBJ databases">
        <title>Thalassotalea euphylliae genome.</title>
        <authorList>
            <person name="Summers S."/>
            <person name="Rice S.A."/>
            <person name="Freckelton M.L."/>
            <person name="Nedved B.T."/>
            <person name="Hadfield M.G."/>
        </authorList>
    </citation>
    <scope>NUCLEOTIDE SEQUENCE [LARGE SCALE GENOMIC DNA]</scope>
    <source>
        <strain evidence="16 17">H1</strain>
    </source>
</reference>
<dbReference type="PANTHER" id="PTHR36570">
    <property type="entry name" value="DISULFIDE BOND FORMATION PROTEIN B"/>
    <property type="match status" value="1"/>
</dbReference>
<feature type="topological domain" description="Periplasmic" evidence="14">
    <location>
        <begin position="31"/>
        <end position="48"/>
    </location>
</feature>
<keyword evidence="9 14" id="KW-0560">Oxidoreductase</keyword>
<evidence type="ECO:0000256" key="15">
    <source>
        <dbReference type="SAM" id="Phobius"/>
    </source>
</evidence>
<keyword evidence="13 14" id="KW-0676">Redox-active center</keyword>
<dbReference type="InterPro" id="IPR023380">
    <property type="entry name" value="DsbB-like_sf"/>
</dbReference>
<feature type="disulfide bond" description="Redox-active" evidence="14">
    <location>
        <begin position="40"/>
        <end position="43"/>
    </location>
</feature>
<feature type="transmembrane region" description="Helical" evidence="15">
    <location>
        <begin position="12"/>
        <end position="32"/>
    </location>
</feature>
<dbReference type="InterPro" id="IPR022920">
    <property type="entry name" value="Disulphide_bond_form_DsbB"/>
</dbReference>